<accession>A0ABV9BVQ5</accession>
<dbReference type="Gene3D" id="1.10.260.40">
    <property type="entry name" value="lambda repressor-like DNA-binding domains"/>
    <property type="match status" value="2"/>
</dbReference>
<organism evidence="4 5">
    <name type="scientific">Streptomyces ehimensis</name>
    <dbReference type="NCBI Taxonomy" id="68195"/>
    <lineage>
        <taxon>Bacteria</taxon>
        <taxon>Bacillati</taxon>
        <taxon>Actinomycetota</taxon>
        <taxon>Actinomycetes</taxon>
        <taxon>Kitasatosporales</taxon>
        <taxon>Streptomycetaceae</taxon>
        <taxon>Streptomyces</taxon>
    </lineage>
</organism>
<feature type="compositionally biased region" description="Low complexity" evidence="2">
    <location>
        <begin position="70"/>
        <end position="82"/>
    </location>
</feature>
<evidence type="ECO:0000259" key="3">
    <source>
        <dbReference type="PROSITE" id="PS50943"/>
    </source>
</evidence>
<protein>
    <submittedName>
        <fullName evidence="4">Helix-turn-helix domain-containing protein</fullName>
    </submittedName>
</protein>
<comment type="caution">
    <text evidence="4">The sequence shown here is derived from an EMBL/GenBank/DDBJ whole genome shotgun (WGS) entry which is preliminary data.</text>
</comment>
<name>A0ABV9BVQ5_9ACTN</name>
<reference evidence="5" key="1">
    <citation type="journal article" date="2019" name="Int. J. Syst. Evol. Microbiol.">
        <title>The Global Catalogue of Microorganisms (GCM) 10K type strain sequencing project: providing services to taxonomists for standard genome sequencing and annotation.</title>
        <authorList>
            <consortium name="The Broad Institute Genomics Platform"/>
            <consortium name="The Broad Institute Genome Sequencing Center for Infectious Disease"/>
            <person name="Wu L."/>
            <person name="Ma J."/>
        </authorList>
    </citation>
    <scope>NUCLEOTIDE SEQUENCE [LARGE SCALE GENOMIC DNA]</scope>
    <source>
        <strain evidence="5">CECT 8064</strain>
    </source>
</reference>
<dbReference type="SMART" id="SM00530">
    <property type="entry name" value="HTH_XRE"/>
    <property type="match status" value="2"/>
</dbReference>
<dbReference type="InterPro" id="IPR001387">
    <property type="entry name" value="Cro/C1-type_HTH"/>
</dbReference>
<feature type="domain" description="HTH cro/C1-type" evidence="3">
    <location>
        <begin position="74"/>
        <end position="126"/>
    </location>
</feature>
<evidence type="ECO:0000313" key="5">
    <source>
        <dbReference type="Proteomes" id="UP001595990"/>
    </source>
</evidence>
<dbReference type="EMBL" id="JBHSFS010000029">
    <property type="protein sequence ID" value="MFC4517963.1"/>
    <property type="molecule type" value="Genomic_DNA"/>
</dbReference>
<dbReference type="PROSITE" id="PS50943">
    <property type="entry name" value="HTH_CROC1"/>
    <property type="match status" value="2"/>
</dbReference>
<dbReference type="SUPFAM" id="SSF47413">
    <property type="entry name" value="lambda repressor-like DNA-binding domains"/>
    <property type="match status" value="2"/>
</dbReference>
<evidence type="ECO:0000313" key="4">
    <source>
        <dbReference type="EMBL" id="MFC4517963.1"/>
    </source>
</evidence>
<dbReference type="CDD" id="cd00093">
    <property type="entry name" value="HTH_XRE"/>
    <property type="match status" value="2"/>
</dbReference>
<proteinExistence type="predicted"/>
<dbReference type="Pfam" id="PF01381">
    <property type="entry name" value="HTH_3"/>
    <property type="match status" value="1"/>
</dbReference>
<keyword evidence="5" id="KW-1185">Reference proteome</keyword>
<feature type="domain" description="HTH cro/C1-type" evidence="3">
    <location>
        <begin position="9"/>
        <end position="63"/>
    </location>
</feature>
<dbReference type="RefSeq" id="WP_417924363.1">
    <property type="nucleotide sequence ID" value="NZ_JBHSFS010000029.1"/>
</dbReference>
<dbReference type="Pfam" id="PF13560">
    <property type="entry name" value="HTH_31"/>
    <property type="match status" value="1"/>
</dbReference>
<sequence length="148" mass="16354">MAAFRPDHMRYHRQRAGLSLEQLALLADVSPETVRRAESGATKPTGRVVVRIAEALRISVDELAPPPATGPATLKQLRQRTGQTQRQVAEAIGMSAQMVSRVEAGVYRARDPDRWAPAYKVSPEQWLTAWQAGRDARRRDIEGARGGT</sequence>
<dbReference type="PANTHER" id="PTHR46797:SF1">
    <property type="entry name" value="METHYLPHOSPHONATE SYNTHASE"/>
    <property type="match status" value="1"/>
</dbReference>
<dbReference type="InterPro" id="IPR010982">
    <property type="entry name" value="Lambda_DNA-bd_dom_sf"/>
</dbReference>
<feature type="region of interest" description="Disordered" evidence="2">
    <location>
        <begin position="63"/>
        <end position="82"/>
    </location>
</feature>
<gene>
    <name evidence="4" type="ORF">ACFPEN_34420</name>
</gene>
<dbReference type="PANTHER" id="PTHR46797">
    <property type="entry name" value="HTH-TYPE TRANSCRIPTIONAL REGULATOR"/>
    <property type="match status" value="1"/>
</dbReference>
<dbReference type="InterPro" id="IPR050807">
    <property type="entry name" value="TransReg_Diox_bact_type"/>
</dbReference>
<keyword evidence="1" id="KW-0238">DNA-binding</keyword>
<dbReference type="Proteomes" id="UP001595990">
    <property type="component" value="Unassembled WGS sequence"/>
</dbReference>
<evidence type="ECO:0000256" key="1">
    <source>
        <dbReference type="ARBA" id="ARBA00023125"/>
    </source>
</evidence>
<evidence type="ECO:0000256" key="2">
    <source>
        <dbReference type="SAM" id="MobiDB-lite"/>
    </source>
</evidence>